<reference evidence="4" key="1">
    <citation type="journal article" date="2019" name="Int. J. Syst. Evol. Microbiol.">
        <title>The Global Catalogue of Microorganisms (GCM) 10K type strain sequencing project: providing services to taxonomists for standard genome sequencing and annotation.</title>
        <authorList>
            <consortium name="The Broad Institute Genomics Platform"/>
            <consortium name="The Broad Institute Genome Sequencing Center for Infectious Disease"/>
            <person name="Wu L."/>
            <person name="Ma J."/>
        </authorList>
    </citation>
    <scope>NUCLEOTIDE SEQUENCE [LARGE SCALE GENOMIC DNA]</scope>
    <source>
        <strain evidence="4">CGMCC 1.13574</strain>
    </source>
</reference>
<comment type="caution">
    <text evidence="3">The sequence shown here is derived from an EMBL/GenBank/DDBJ whole genome shotgun (WGS) entry which is preliminary data.</text>
</comment>
<dbReference type="InterPro" id="IPR025920">
    <property type="entry name" value="Lipase_bact_N"/>
</dbReference>
<dbReference type="Pfam" id="PF12262">
    <property type="entry name" value="Lipase_bact_N"/>
    <property type="match status" value="1"/>
</dbReference>
<proteinExistence type="predicted"/>
<dbReference type="InterPro" id="IPR029058">
    <property type="entry name" value="AB_hydrolase_fold"/>
</dbReference>
<feature type="chain" id="PRO_5045417224" description="Bacterial virulence factor lipase N-terminal domain-containing protein" evidence="1">
    <location>
        <begin position="24"/>
        <end position="742"/>
    </location>
</feature>
<evidence type="ECO:0000256" key="1">
    <source>
        <dbReference type="SAM" id="SignalP"/>
    </source>
</evidence>
<dbReference type="SUPFAM" id="SSF53474">
    <property type="entry name" value="alpha/beta-Hydrolases"/>
    <property type="match status" value="1"/>
</dbReference>
<dbReference type="EMBL" id="JBHSGG010000002">
    <property type="protein sequence ID" value="MFC4726746.1"/>
    <property type="molecule type" value="Genomic_DNA"/>
</dbReference>
<feature type="signal peptide" evidence="1">
    <location>
        <begin position="1"/>
        <end position="23"/>
    </location>
</feature>
<organism evidence="3 4">
    <name type="scientific">Coralloluteibacterium thermophilum</name>
    <dbReference type="NCBI Taxonomy" id="2707049"/>
    <lineage>
        <taxon>Bacteria</taxon>
        <taxon>Pseudomonadati</taxon>
        <taxon>Pseudomonadota</taxon>
        <taxon>Gammaproteobacteria</taxon>
        <taxon>Lysobacterales</taxon>
        <taxon>Lysobacteraceae</taxon>
        <taxon>Coralloluteibacterium</taxon>
    </lineage>
</organism>
<sequence>MITRTGLAWAVGCTLALSLSACGGGGGGGGVGTAPPPPPATTSFSVSDVQAGALPGPSATDLAFLGSTDGTLNPPVADPNNFADPAAAVGTLDGFGTVTPVTFALQASADFSSVALGSSVRVFEVETNPAANRAVTRVVRELTAQEMAVGQGIAGAGYVTAALVPTQPLKPSTTYLYVLTDGLRDREGNAASPAQSYFLAKRTSPICSGSTSLDPLVPASNCPTIELLRQLVNAQEAAAASAGVARDGIVLSWTVTTQSTAPVMQTVRANVAPAPVVLAPTGQNSGAVGLPPIADIHAGFIELPYYLVAPTGTPGAENTTPTGPLSGFWRAPPCGTVATCASRFGPTNPSTHLTVFNPRPVQNGTVRVPVIVTVPNAASGQTRPAAGWPLAIFAHGITRNRTDAIALSASMAAAGHAVIAIDQPLHGITPADASLAPFRVSATNPLTAALHAAGVRERTFDVDYVDNATGAAGPDGVVDSSGAHFINLGSLLTSRDNLRQSIADLFVLRASVPNMSLDGGATPAFDDSRVSFVGQSLGGIVGTGFVAYEPDVVRAVLSAPGGGVAQMLNGSETFGPRIRAGVAAAAGVSETSPAFPGILASFLGAAQTVLDAADPINVPAALAAQNAILLHEVVGDGAGELPDQVIPNSVAGAPLSGTEPLVRALGLASITATTQRPEGVRGVVRFVRGEHGSLLSPDSSRVAGADQTYLDVMTEMQQQAATFVGTGGTTVRVQNNAVVRGN</sequence>
<feature type="domain" description="Bacterial virulence factor lipase N-terminal" evidence="2">
    <location>
        <begin position="68"/>
        <end position="274"/>
    </location>
</feature>
<dbReference type="Gene3D" id="3.40.50.1820">
    <property type="entry name" value="alpha/beta hydrolase"/>
    <property type="match status" value="1"/>
</dbReference>
<dbReference type="RefSeq" id="WP_377002682.1">
    <property type="nucleotide sequence ID" value="NZ_JBHSGG010000002.1"/>
</dbReference>
<gene>
    <name evidence="3" type="ORF">ACFO3Q_00950</name>
</gene>
<protein>
    <recommendedName>
        <fullName evidence="2">Bacterial virulence factor lipase N-terminal domain-containing protein</fullName>
    </recommendedName>
</protein>
<accession>A0ABV9NHJ6</accession>
<keyword evidence="4" id="KW-1185">Reference proteome</keyword>
<evidence type="ECO:0000259" key="2">
    <source>
        <dbReference type="Pfam" id="PF12262"/>
    </source>
</evidence>
<evidence type="ECO:0000313" key="4">
    <source>
        <dbReference type="Proteomes" id="UP001595892"/>
    </source>
</evidence>
<dbReference type="PROSITE" id="PS51257">
    <property type="entry name" value="PROKAR_LIPOPROTEIN"/>
    <property type="match status" value="1"/>
</dbReference>
<keyword evidence="1" id="KW-0732">Signal</keyword>
<name>A0ABV9NHJ6_9GAMM</name>
<evidence type="ECO:0000313" key="3">
    <source>
        <dbReference type="EMBL" id="MFC4726746.1"/>
    </source>
</evidence>
<dbReference type="Proteomes" id="UP001595892">
    <property type="component" value="Unassembled WGS sequence"/>
</dbReference>